<dbReference type="Proteomes" id="UP000034617">
    <property type="component" value="Unassembled WGS sequence"/>
</dbReference>
<accession>A0A0G1GUK9</accession>
<name>A0A0G1GUK9_9BACT</name>
<evidence type="ECO:0000313" key="3">
    <source>
        <dbReference type="Proteomes" id="UP000034617"/>
    </source>
</evidence>
<evidence type="ECO:0000313" key="2">
    <source>
        <dbReference type="EMBL" id="KKT38766.1"/>
    </source>
</evidence>
<dbReference type="EMBL" id="LCHM01000006">
    <property type="protein sequence ID" value="KKT38766.1"/>
    <property type="molecule type" value="Genomic_DNA"/>
</dbReference>
<evidence type="ECO:0000259" key="1">
    <source>
        <dbReference type="Pfam" id="PF12728"/>
    </source>
</evidence>
<reference evidence="2 3" key="1">
    <citation type="journal article" date="2015" name="Nature">
        <title>rRNA introns, odd ribosomes, and small enigmatic genomes across a large radiation of phyla.</title>
        <authorList>
            <person name="Brown C.T."/>
            <person name="Hug L.A."/>
            <person name="Thomas B.C."/>
            <person name="Sharon I."/>
            <person name="Castelle C.J."/>
            <person name="Singh A."/>
            <person name="Wilkins M.J."/>
            <person name="Williams K.H."/>
            <person name="Banfield J.F."/>
        </authorList>
    </citation>
    <scope>NUCLEOTIDE SEQUENCE [LARGE SCALE GENOMIC DNA]</scope>
</reference>
<proteinExistence type="predicted"/>
<dbReference type="SUPFAM" id="SSF46955">
    <property type="entry name" value="Putative DNA-binding domain"/>
    <property type="match status" value="1"/>
</dbReference>
<protein>
    <recommendedName>
        <fullName evidence="1">Helix-turn-helix domain-containing protein</fullName>
    </recommendedName>
</protein>
<feature type="domain" description="Helix-turn-helix" evidence="1">
    <location>
        <begin position="5"/>
        <end position="54"/>
    </location>
</feature>
<dbReference type="InterPro" id="IPR009061">
    <property type="entry name" value="DNA-bd_dom_put_sf"/>
</dbReference>
<dbReference type="Pfam" id="PF12728">
    <property type="entry name" value="HTH_17"/>
    <property type="match status" value="1"/>
</dbReference>
<dbReference type="InterPro" id="IPR041657">
    <property type="entry name" value="HTH_17"/>
</dbReference>
<organism evidence="2 3">
    <name type="scientific">Candidatus Gottesmanbacteria bacterium GW2011_GWB1_44_11c</name>
    <dbReference type="NCBI Taxonomy" id="1618447"/>
    <lineage>
        <taxon>Bacteria</taxon>
        <taxon>Candidatus Gottesmaniibacteriota</taxon>
    </lineage>
</organism>
<gene>
    <name evidence="2" type="ORF">UW22_C0006G0032</name>
</gene>
<comment type="caution">
    <text evidence="2">The sequence shown here is derived from an EMBL/GenBank/DDBJ whole genome shotgun (WGS) entry which is preliminary data.</text>
</comment>
<dbReference type="AlphaFoldDB" id="A0A0G1GUK9"/>
<sequence length="80" mass="9092">MKEILTVSETARFLTKHPDTIRRWIERKILPARKIASGGKGVFAILKSDLLEFAVSTVLKHKIRKGKGVQHFPSVQKKLL</sequence>